<proteinExistence type="predicted"/>
<sequence>MAKEWIETHIPEGTVIARERYTPILNASNSKRNYKVVWIEAIAKRNLDWYRQQRVSYVITSVGYERYLTPWRLYPYYIYVANYEEMLLYHLELVKQIGWIKIYRIKPAGTDITPTH</sequence>
<dbReference type="AlphaFoldDB" id="X0WDY5"/>
<evidence type="ECO:0000313" key="1">
    <source>
        <dbReference type="EMBL" id="GAG29194.1"/>
    </source>
</evidence>
<accession>X0WDY5</accession>
<name>X0WDY5_9ZZZZ</name>
<organism evidence="1">
    <name type="scientific">marine sediment metagenome</name>
    <dbReference type="NCBI Taxonomy" id="412755"/>
    <lineage>
        <taxon>unclassified sequences</taxon>
        <taxon>metagenomes</taxon>
        <taxon>ecological metagenomes</taxon>
    </lineage>
</organism>
<protein>
    <submittedName>
        <fullName evidence="1">Uncharacterized protein</fullName>
    </submittedName>
</protein>
<gene>
    <name evidence="1" type="ORF">S01H1_67998</name>
</gene>
<reference evidence="1" key="1">
    <citation type="journal article" date="2014" name="Front. Microbiol.">
        <title>High frequency of phylogenetically diverse reductive dehalogenase-homologous genes in deep subseafloor sedimentary metagenomes.</title>
        <authorList>
            <person name="Kawai M."/>
            <person name="Futagami T."/>
            <person name="Toyoda A."/>
            <person name="Takaki Y."/>
            <person name="Nishi S."/>
            <person name="Hori S."/>
            <person name="Arai W."/>
            <person name="Tsubouchi T."/>
            <person name="Morono Y."/>
            <person name="Uchiyama I."/>
            <person name="Ito T."/>
            <person name="Fujiyama A."/>
            <person name="Inagaki F."/>
            <person name="Takami H."/>
        </authorList>
    </citation>
    <scope>NUCLEOTIDE SEQUENCE</scope>
    <source>
        <strain evidence="1">Expedition CK06-06</strain>
    </source>
</reference>
<dbReference type="EMBL" id="BARS01045066">
    <property type="protein sequence ID" value="GAG29194.1"/>
    <property type="molecule type" value="Genomic_DNA"/>
</dbReference>
<comment type="caution">
    <text evidence="1">The sequence shown here is derived from an EMBL/GenBank/DDBJ whole genome shotgun (WGS) entry which is preliminary data.</text>
</comment>